<proteinExistence type="predicted"/>
<comment type="caution">
    <text evidence="1">The sequence shown here is derived from an EMBL/GenBank/DDBJ whole genome shotgun (WGS) entry which is preliminary data.</text>
</comment>
<name>A0A364Y2K1_9BACT</name>
<evidence type="ECO:0000313" key="1">
    <source>
        <dbReference type="EMBL" id="RAW01095.1"/>
    </source>
</evidence>
<dbReference type="EMBL" id="QMFY01000005">
    <property type="protein sequence ID" value="RAW01095.1"/>
    <property type="molecule type" value="Genomic_DNA"/>
</dbReference>
<protein>
    <submittedName>
        <fullName evidence="1">Uncharacterized protein</fullName>
    </submittedName>
</protein>
<evidence type="ECO:0000313" key="2">
    <source>
        <dbReference type="Proteomes" id="UP000251889"/>
    </source>
</evidence>
<gene>
    <name evidence="1" type="ORF">DQQ10_12770</name>
</gene>
<organism evidence="1 2">
    <name type="scientific">Pseudochryseolinea flava</name>
    <dbReference type="NCBI Taxonomy" id="2059302"/>
    <lineage>
        <taxon>Bacteria</taxon>
        <taxon>Pseudomonadati</taxon>
        <taxon>Bacteroidota</taxon>
        <taxon>Cytophagia</taxon>
        <taxon>Cytophagales</taxon>
        <taxon>Fulvivirgaceae</taxon>
        <taxon>Pseudochryseolinea</taxon>
    </lineage>
</organism>
<dbReference type="RefSeq" id="WP_112747250.1">
    <property type="nucleotide sequence ID" value="NZ_QMFY01000005.1"/>
</dbReference>
<keyword evidence="2" id="KW-1185">Reference proteome</keyword>
<sequence>MSMTPQEQQDLRNYCASLLKDYGFHFSPEDPVIPALYVIHKETESNLKAQRMLTTEFRDALDKVKPQFHFHDGESAWKFQLSGLIKWAISVVAVLVAMGTGVWQWSRVHDVDAARQILDYSPRVNALLKCVKRTDAGLLFLDFTVQQGDSIAPFLEYERINKKTVRVYLGMDSTEMIKR</sequence>
<accession>A0A364Y2K1</accession>
<dbReference type="AlphaFoldDB" id="A0A364Y2K1"/>
<reference evidence="1 2" key="1">
    <citation type="submission" date="2018-06" db="EMBL/GenBank/DDBJ databases">
        <title>Chryseolinea flavus sp. nov., a member of the phylum Bacteroidetes isolated from soil.</title>
        <authorList>
            <person name="Li Y."/>
            <person name="Wang J."/>
        </authorList>
    </citation>
    <scope>NUCLEOTIDE SEQUENCE [LARGE SCALE GENOMIC DNA]</scope>
    <source>
        <strain evidence="1 2">SDU1-6</strain>
    </source>
</reference>
<dbReference type="Proteomes" id="UP000251889">
    <property type="component" value="Unassembled WGS sequence"/>
</dbReference>